<organism evidence="3 4">
    <name type="scientific">Hoyosella rhizosphaerae</name>
    <dbReference type="NCBI Taxonomy" id="1755582"/>
    <lineage>
        <taxon>Bacteria</taxon>
        <taxon>Bacillati</taxon>
        <taxon>Actinomycetota</taxon>
        <taxon>Actinomycetes</taxon>
        <taxon>Mycobacteriales</taxon>
        <taxon>Hoyosellaceae</taxon>
        <taxon>Hoyosella</taxon>
    </lineage>
</organism>
<dbReference type="GO" id="GO:0016020">
    <property type="term" value="C:membrane"/>
    <property type="evidence" value="ECO:0007669"/>
    <property type="project" value="TreeGrafter"/>
</dbReference>
<dbReference type="RefSeq" id="WP_188670480.1">
    <property type="nucleotide sequence ID" value="NZ_BMJH01000001.1"/>
</dbReference>
<reference evidence="3" key="2">
    <citation type="submission" date="2020-09" db="EMBL/GenBank/DDBJ databases">
        <authorList>
            <person name="Sun Q."/>
            <person name="Zhou Y."/>
        </authorList>
    </citation>
    <scope>NUCLEOTIDE SEQUENCE</scope>
    <source>
        <strain evidence="3">CGMCC 1.15478</strain>
    </source>
</reference>
<dbReference type="CDD" id="cd05233">
    <property type="entry name" value="SDR_c"/>
    <property type="match status" value="1"/>
</dbReference>
<name>A0A916XA07_9ACTN</name>
<sequence length="606" mass="65356">MTTYFVSGAESLLGRNLVTQLLNNPRCTAVHLCCPPDLVNRMEREWTQDSRVHAITWGSGDTAITGEIEHFVNIGSAPTQELLDFAVNHRARSFHQVWVTPSSDSELRLTAPDARTQIDVRQYRTSLILGDAQTGEPDAAREVLAIVARLARMPRLTPVVLPHLGSANIITADFAAAAINVLMHHPNPTARIVSIAAAEPTPIATLVNAFGKVAGAPHITTAPQILGRPATALAQAGLRVTDSSSTVRATRRAVLREIGLTKEVLARWQSPAPPPDERTAAVLNTSHITVPPVSEYANRMYRFWAANIDPDRHARTRRAKKITGRIVVVTGASSGVGRETALRLAREGAIVALVARRADQLHAVNNEIAQQGGTAFAYPCDLSDADAVDSLIKQILADHGAVDVLVNNAGRSIRRGIMDATDRMHDFERTMALNYFAAVRLTLGFLPSMHERHSGHIVNITTQGLQNHTPRFSAYLASKAALEEFGAVAGSELLSHGITFSSVKLPLVRTDMTAPSEKFNAFAGLPMMSVRRAASMVHRAVVDAPAHVTVLMPTGVPAEVGALIAPRITRTLSHLFGYEAMPAAHGTARGLPAIAAATTRLLWRRL</sequence>
<dbReference type="PRINTS" id="PR00081">
    <property type="entry name" value="GDHRDH"/>
</dbReference>
<evidence type="ECO:0000256" key="1">
    <source>
        <dbReference type="ARBA" id="ARBA00006484"/>
    </source>
</evidence>
<protein>
    <submittedName>
        <fullName evidence="3">Short chain dehydrogenase</fullName>
    </submittedName>
</protein>
<comment type="similarity">
    <text evidence="1">Belongs to the short-chain dehydrogenases/reductases (SDR) family.</text>
</comment>
<dbReference type="SUPFAM" id="SSF51735">
    <property type="entry name" value="NAD(P)-binding Rossmann-fold domains"/>
    <property type="match status" value="2"/>
</dbReference>
<gene>
    <name evidence="3" type="ORF">GCM10011410_05800</name>
</gene>
<evidence type="ECO:0000313" key="4">
    <source>
        <dbReference type="Proteomes" id="UP000641514"/>
    </source>
</evidence>
<dbReference type="Pfam" id="PF00106">
    <property type="entry name" value="adh_short"/>
    <property type="match status" value="1"/>
</dbReference>
<dbReference type="Proteomes" id="UP000641514">
    <property type="component" value="Unassembled WGS sequence"/>
</dbReference>
<evidence type="ECO:0000313" key="3">
    <source>
        <dbReference type="EMBL" id="GGC56205.1"/>
    </source>
</evidence>
<reference evidence="3" key="1">
    <citation type="journal article" date="2014" name="Int. J. Syst. Evol. Microbiol.">
        <title>Complete genome sequence of Corynebacterium casei LMG S-19264T (=DSM 44701T), isolated from a smear-ripened cheese.</title>
        <authorList>
            <consortium name="US DOE Joint Genome Institute (JGI-PGF)"/>
            <person name="Walter F."/>
            <person name="Albersmeier A."/>
            <person name="Kalinowski J."/>
            <person name="Ruckert C."/>
        </authorList>
    </citation>
    <scope>NUCLEOTIDE SEQUENCE</scope>
    <source>
        <strain evidence="3">CGMCC 1.15478</strain>
    </source>
</reference>
<dbReference type="InterPro" id="IPR002347">
    <property type="entry name" value="SDR_fam"/>
</dbReference>
<dbReference type="Gene3D" id="3.40.50.720">
    <property type="entry name" value="NAD(P)-binding Rossmann-like Domain"/>
    <property type="match status" value="2"/>
</dbReference>
<dbReference type="GO" id="GO:0016491">
    <property type="term" value="F:oxidoreductase activity"/>
    <property type="evidence" value="ECO:0007669"/>
    <property type="project" value="UniProtKB-KW"/>
</dbReference>
<dbReference type="InterPro" id="IPR036291">
    <property type="entry name" value="NAD(P)-bd_dom_sf"/>
</dbReference>
<dbReference type="PANTHER" id="PTHR44196">
    <property type="entry name" value="DEHYDROGENASE/REDUCTASE SDR FAMILY MEMBER 7B"/>
    <property type="match status" value="1"/>
</dbReference>
<dbReference type="EMBL" id="BMJH01000001">
    <property type="protein sequence ID" value="GGC56205.1"/>
    <property type="molecule type" value="Genomic_DNA"/>
</dbReference>
<keyword evidence="4" id="KW-1185">Reference proteome</keyword>
<evidence type="ECO:0000256" key="2">
    <source>
        <dbReference type="ARBA" id="ARBA00023002"/>
    </source>
</evidence>
<accession>A0A916XA07</accession>
<dbReference type="PRINTS" id="PR00080">
    <property type="entry name" value="SDRFAMILY"/>
</dbReference>
<keyword evidence="2" id="KW-0560">Oxidoreductase</keyword>
<dbReference type="PANTHER" id="PTHR44196:SF1">
    <property type="entry name" value="DEHYDROGENASE_REDUCTASE SDR FAMILY MEMBER 7B"/>
    <property type="match status" value="1"/>
</dbReference>
<dbReference type="AlphaFoldDB" id="A0A916XA07"/>
<comment type="caution">
    <text evidence="3">The sequence shown here is derived from an EMBL/GenBank/DDBJ whole genome shotgun (WGS) entry which is preliminary data.</text>
</comment>
<proteinExistence type="inferred from homology"/>